<organism evidence="2 3">
    <name type="scientific">Duncaniella freteri</name>
    <dbReference type="NCBI Taxonomy" id="2530391"/>
    <lineage>
        <taxon>Bacteria</taxon>
        <taxon>Pseudomonadati</taxon>
        <taxon>Bacteroidota</taxon>
        <taxon>Bacteroidia</taxon>
        <taxon>Bacteroidales</taxon>
        <taxon>Muribaculaceae</taxon>
        <taxon>Duncaniella</taxon>
    </lineage>
</organism>
<dbReference type="RefSeq" id="WP_135471311.1">
    <property type="nucleotide sequence ID" value="NZ_CASCNC010000069.1"/>
</dbReference>
<comment type="caution">
    <text evidence="2">The sequence shown here is derived from an EMBL/GenBank/DDBJ whole genome shotgun (WGS) entry which is preliminary data.</text>
</comment>
<proteinExistence type="predicted"/>
<evidence type="ECO:0000313" key="2">
    <source>
        <dbReference type="EMBL" id="TGG40298.1"/>
    </source>
</evidence>
<evidence type="ECO:0000256" key="1">
    <source>
        <dbReference type="SAM" id="SignalP"/>
    </source>
</evidence>
<dbReference type="GeneID" id="82149374"/>
<keyword evidence="1" id="KW-0732">Signal</keyword>
<accession>A0A4Z0VA04</accession>
<dbReference type="EMBL" id="SJSA01000001">
    <property type="protein sequence ID" value="TGG40298.1"/>
    <property type="molecule type" value="Genomic_DNA"/>
</dbReference>
<reference evidence="2 3" key="1">
    <citation type="submission" date="2019-02" db="EMBL/GenBank/DDBJ databases">
        <title>Isolation and identification of novel species under the genus Muribaculum.</title>
        <authorList>
            <person name="Miyake S."/>
            <person name="Ding Y."/>
            <person name="Low A."/>
            <person name="Soh M."/>
            <person name="Seedorf H."/>
        </authorList>
    </citation>
    <scope>NUCLEOTIDE SEQUENCE [LARGE SCALE GENOMIC DNA]</scope>
    <source>
        <strain evidence="2 3">TLL-A3</strain>
    </source>
</reference>
<keyword evidence="3" id="KW-1185">Reference proteome</keyword>
<feature type="signal peptide" evidence="1">
    <location>
        <begin position="1"/>
        <end position="19"/>
    </location>
</feature>
<dbReference type="Proteomes" id="UP000297635">
    <property type="component" value="Unassembled WGS sequence"/>
</dbReference>
<sequence>MKLTILFIVAMFITSCANSSDIISDTTIDRQQQSSVDDRPSAPPITTAKMIIANNSFIDVDIAALENTTTGQRNTSNPQSAKAITEPYPEEHEMTRAALYRYYSKVTIVDGLMVCSAKKASDLNMSERTFRYINDNVNAINETVKEAQSKGTKVHMPEITADYLRFLIE</sequence>
<dbReference type="PROSITE" id="PS51257">
    <property type="entry name" value="PROKAR_LIPOPROTEIN"/>
    <property type="match status" value="1"/>
</dbReference>
<dbReference type="AlphaFoldDB" id="A0A4Z0VA04"/>
<name>A0A4Z0VA04_9BACT</name>
<feature type="chain" id="PRO_5021321216" evidence="1">
    <location>
        <begin position="20"/>
        <end position="169"/>
    </location>
</feature>
<protein>
    <submittedName>
        <fullName evidence="2">Uncharacterized protein</fullName>
    </submittedName>
</protein>
<evidence type="ECO:0000313" key="3">
    <source>
        <dbReference type="Proteomes" id="UP000297635"/>
    </source>
</evidence>
<gene>
    <name evidence="2" type="ORF">EZ315_06175</name>
</gene>